<comment type="cofactor">
    <cofactor evidence="1">
        <name>NAD(+)</name>
        <dbReference type="ChEBI" id="CHEBI:57540"/>
    </cofactor>
</comment>
<dbReference type="GO" id="GO:0005737">
    <property type="term" value="C:cytoplasm"/>
    <property type="evidence" value="ECO:0007669"/>
    <property type="project" value="TreeGrafter"/>
</dbReference>
<dbReference type="SUPFAM" id="SSF51735">
    <property type="entry name" value="NAD(P)-binding Rossmann-fold domains"/>
    <property type="match status" value="1"/>
</dbReference>
<protein>
    <recommendedName>
        <fullName evidence="5">NAD-dependent epimerase/dehydratase domain-containing protein</fullName>
    </recommendedName>
</protein>
<evidence type="ECO:0000313" key="6">
    <source>
        <dbReference type="EMBL" id="SVD22792.1"/>
    </source>
</evidence>
<organism evidence="6">
    <name type="scientific">marine metagenome</name>
    <dbReference type="NCBI Taxonomy" id="408172"/>
    <lineage>
        <taxon>unclassified sequences</taxon>
        <taxon>metagenomes</taxon>
        <taxon>ecological metagenomes</taxon>
    </lineage>
</organism>
<evidence type="ECO:0000256" key="1">
    <source>
        <dbReference type="ARBA" id="ARBA00001911"/>
    </source>
</evidence>
<dbReference type="GO" id="GO:0042732">
    <property type="term" value="P:D-xylose metabolic process"/>
    <property type="evidence" value="ECO:0007669"/>
    <property type="project" value="InterPro"/>
</dbReference>
<dbReference type="InterPro" id="IPR044516">
    <property type="entry name" value="UXS-like"/>
</dbReference>
<evidence type="ECO:0000256" key="4">
    <source>
        <dbReference type="ARBA" id="ARBA00023239"/>
    </source>
</evidence>
<proteinExistence type="predicted"/>
<dbReference type="Gene3D" id="3.40.50.720">
    <property type="entry name" value="NAD(P)-binding Rossmann-like Domain"/>
    <property type="match status" value="1"/>
</dbReference>
<dbReference type="PANTHER" id="PTHR43078:SF6">
    <property type="entry name" value="UDP-GLUCURONIC ACID DECARBOXYLASE 1"/>
    <property type="match status" value="1"/>
</dbReference>
<dbReference type="InterPro" id="IPR001509">
    <property type="entry name" value="Epimerase_deHydtase"/>
</dbReference>
<evidence type="ECO:0000259" key="5">
    <source>
        <dbReference type="Pfam" id="PF01370"/>
    </source>
</evidence>
<gene>
    <name evidence="6" type="ORF">METZ01_LOCUS375646</name>
</gene>
<accession>A0A382TLZ2</accession>
<reference evidence="6" key="1">
    <citation type="submission" date="2018-05" db="EMBL/GenBank/DDBJ databases">
        <authorList>
            <person name="Lanie J.A."/>
            <person name="Ng W.-L."/>
            <person name="Kazmierczak K.M."/>
            <person name="Andrzejewski T.M."/>
            <person name="Davidsen T.M."/>
            <person name="Wayne K.J."/>
            <person name="Tettelin H."/>
            <person name="Glass J.I."/>
            <person name="Rusch D."/>
            <person name="Podicherti R."/>
            <person name="Tsui H.-C.T."/>
            <person name="Winkler M.E."/>
        </authorList>
    </citation>
    <scope>NUCLEOTIDE SEQUENCE</scope>
</reference>
<dbReference type="Pfam" id="PF01370">
    <property type="entry name" value="Epimerase"/>
    <property type="match status" value="1"/>
</dbReference>
<evidence type="ECO:0000256" key="2">
    <source>
        <dbReference type="ARBA" id="ARBA00022793"/>
    </source>
</evidence>
<dbReference type="GO" id="GO:0070403">
    <property type="term" value="F:NAD+ binding"/>
    <property type="evidence" value="ECO:0007669"/>
    <property type="project" value="InterPro"/>
</dbReference>
<sequence length="63" mass="6737">MNLNGKRILVTGGASFIGSHLTDALVDKGAKVRVVDNLSSGRLANIKSHIESEQVDFVEVDLT</sequence>
<feature type="non-terminal residue" evidence="6">
    <location>
        <position position="63"/>
    </location>
</feature>
<evidence type="ECO:0000256" key="3">
    <source>
        <dbReference type="ARBA" id="ARBA00023027"/>
    </source>
</evidence>
<keyword evidence="4" id="KW-0456">Lyase</keyword>
<name>A0A382TLZ2_9ZZZZ</name>
<dbReference type="InterPro" id="IPR036291">
    <property type="entry name" value="NAD(P)-bd_dom_sf"/>
</dbReference>
<keyword evidence="3" id="KW-0520">NAD</keyword>
<dbReference type="AlphaFoldDB" id="A0A382TLZ2"/>
<feature type="domain" description="NAD-dependent epimerase/dehydratase" evidence="5">
    <location>
        <begin position="8"/>
        <end position="63"/>
    </location>
</feature>
<dbReference type="GO" id="GO:0048040">
    <property type="term" value="F:UDP-glucuronate decarboxylase activity"/>
    <property type="evidence" value="ECO:0007669"/>
    <property type="project" value="TreeGrafter"/>
</dbReference>
<keyword evidence="2" id="KW-0210">Decarboxylase</keyword>
<dbReference type="EMBL" id="UINC01137448">
    <property type="protein sequence ID" value="SVD22792.1"/>
    <property type="molecule type" value="Genomic_DNA"/>
</dbReference>
<dbReference type="PANTHER" id="PTHR43078">
    <property type="entry name" value="UDP-GLUCURONIC ACID DECARBOXYLASE-RELATED"/>
    <property type="match status" value="1"/>
</dbReference>